<reference evidence="1 2" key="1">
    <citation type="submission" date="2020-08" db="EMBL/GenBank/DDBJ databases">
        <title>Complete Genome Sequence of Effusibacillus dendaii Strain skT53, Isolated from Farmland soil.</title>
        <authorList>
            <person name="Konishi T."/>
            <person name="Kawasaki H."/>
        </authorList>
    </citation>
    <scope>NUCLEOTIDE SEQUENCE [LARGE SCALE GENOMIC DNA]</scope>
    <source>
        <strain evidence="2">skT53</strain>
    </source>
</reference>
<dbReference type="AlphaFoldDB" id="A0A7I8DD09"/>
<dbReference type="RefSeq" id="WP_200758738.1">
    <property type="nucleotide sequence ID" value="NZ_AP023366.1"/>
</dbReference>
<organism evidence="1 2">
    <name type="scientific">Effusibacillus dendaii</name>
    <dbReference type="NCBI Taxonomy" id="2743772"/>
    <lineage>
        <taxon>Bacteria</taxon>
        <taxon>Bacillati</taxon>
        <taxon>Bacillota</taxon>
        <taxon>Bacilli</taxon>
        <taxon>Bacillales</taxon>
        <taxon>Alicyclobacillaceae</taxon>
        <taxon>Effusibacillus</taxon>
    </lineage>
</organism>
<proteinExistence type="predicted"/>
<dbReference type="Proteomes" id="UP000593802">
    <property type="component" value="Chromosome"/>
</dbReference>
<dbReference type="KEGG" id="eff:skT53_30630"/>
<gene>
    <name evidence="1" type="ORF">skT53_30630</name>
</gene>
<evidence type="ECO:0000313" key="2">
    <source>
        <dbReference type="Proteomes" id="UP000593802"/>
    </source>
</evidence>
<sequence length="79" mass="8536">MIFTGGAVLFLVLDATQIYLLAQKLSGNSSELAGIGMQIFSSTLLGTISWMRPVIVAGLLILTLLPRQQSVLIRGANWF</sequence>
<dbReference type="EMBL" id="AP023366">
    <property type="protein sequence ID" value="BCJ88078.1"/>
    <property type="molecule type" value="Genomic_DNA"/>
</dbReference>
<name>A0A7I8DD09_9BACL</name>
<keyword evidence="2" id="KW-1185">Reference proteome</keyword>
<evidence type="ECO:0000313" key="1">
    <source>
        <dbReference type="EMBL" id="BCJ88078.1"/>
    </source>
</evidence>
<protein>
    <submittedName>
        <fullName evidence="1">Uncharacterized protein</fullName>
    </submittedName>
</protein>
<accession>A0A7I8DD09</accession>